<organism evidence="2">
    <name type="scientific">Sesamum radiatum</name>
    <name type="common">Black benniseed</name>
    <dbReference type="NCBI Taxonomy" id="300843"/>
    <lineage>
        <taxon>Eukaryota</taxon>
        <taxon>Viridiplantae</taxon>
        <taxon>Streptophyta</taxon>
        <taxon>Embryophyta</taxon>
        <taxon>Tracheophyta</taxon>
        <taxon>Spermatophyta</taxon>
        <taxon>Magnoliopsida</taxon>
        <taxon>eudicotyledons</taxon>
        <taxon>Gunneridae</taxon>
        <taxon>Pentapetalae</taxon>
        <taxon>asterids</taxon>
        <taxon>lamiids</taxon>
        <taxon>Lamiales</taxon>
        <taxon>Pedaliaceae</taxon>
        <taxon>Sesamum</taxon>
    </lineage>
</organism>
<proteinExistence type="predicted"/>
<feature type="compositionally biased region" description="Low complexity" evidence="1">
    <location>
        <begin position="25"/>
        <end position="36"/>
    </location>
</feature>
<sequence>MEKPLEELTGELPVSYPLGRRARMSPSTSSSGASTSNGVATRARTSVTICSRIVVKTICWMAPNRTGGNSSIEVSEEVLRRGASVTRPTTLEESS</sequence>
<gene>
    <name evidence="2" type="ORF">Sradi_2639200</name>
</gene>
<evidence type="ECO:0000256" key="1">
    <source>
        <dbReference type="SAM" id="MobiDB-lite"/>
    </source>
</evidence>
<accession>A0AAW2S635</accession>
<name>A0AAW2S635_SESRA</name>
<dbReference type="EMBL" id="JACGWJ010000011">
    <property type="protein sequence ID" value="KAL0387574.1"/>
    <property type="molecule type" value="Genomic_DNA"/>
</dbReference>
<reference evidence="2" key="2">
    <citation type="journal article" date="2024" name="Plant">
        <title>Genomic evolution and insights into agronomic trait innovations of Sesamum species.</title>
        <authorList>
            <person name="Miao H."/>
            <person name="Wang L."/>
            <person name="Qu L."/>
            <person name="Liu H."/>
            <person name="Sun Y."/>
            <person name="Le M."/>
            <person name="Wang Q."/>
            <person name="Wei S."/>
            <person name="Zheng Y."/>
            <person name="Lin W."/>
            <person name="Duan Y."/>
            <person name="Cao H."/>
            <person name="Xiong S."/>
            <person name="Wang X."/>
            <person name="Wei L."/>
            <person name="Li C."/>
            <person name="Ma Q."/>
            <person name="Ju M."/>
            <person name="Zhao R."/>
            <person name="Li G."/>
            <person name="Mu C."/>
            <person name="Tian Q."/>
            <person name="Mei H."/>
            <person name="Zhang T."/>
            <person name="Gao T."/>
            <person name="Zhang H."/>
        </authorList>
    </citation>
    <scope>NUCLEOTIDE SEQUENCE</scope>
    <source>
        <strain evidence="2">G02</strain>
    </source>
</reference>
<feature type="region of interest" description="Disordered" evidence="1">
    <location>
        <begin position="1"/>
        <end position="42"/>
    </location>
</feature>
<protein>
    <submittedName>
        <fullName evidence="2">Uncharacterized protein</fullName>
    </submittedName>
</protein>
<comment type="caution">
    <text evidence="2">The sequence shown here is derived from an EMBL/GenBank/DDBJ whole genome shotgun (WGS) entry which is preliminary data.</text>
</comment>
<evidence type="ECO:0000313" key="2">
    <source>
        <dbReference type="EMBL" id="KAL0387574.1"/>
    </source>
</evidence>
<dbReference type="AlphaFoldDB" id="A0AAW2S635"/>
<reference evidence="2" key="1">
    <citation type="submission" date="2020-06" db="EMBL/GenBank/DDBJ databases">
        <authorList>
            <person name="Li T."/>
            <person name="Hu X."/>
            <person name="Zhang T."/>
            <person name="Song X."/>
            <person name="Zhang H."/>
            <person name="Dai N."/>
            <person name="Sheng W."/>
            <person name="Hou X."/>
            <person name="Wei L."/>
        </authorList>
    </citation>
    <scope>NUCLEOTIDE SEQUENCE</scope>
    <source>
        <strain evidence="2">G02</strain>
        <tissue evidence="2">Leaf</tissue>
    </source>
</reference>